<feature type="compositionally biased region" description="Basic and acidic residues" evidence="6">
    <location>
        <begin position="216"/>
        <end position="226"/>
    </location>
</feature>
<feature type="region of interest" description="Disordered" evidence="6">
    <location>
        <begin position="193"/>
        <end position="226"/>
    </location>
</feature>
<evidence type="ECO:0000259" key="8">
    <source>
        <dbReference type="Pfam" id="PF01569"/>
    </source>
</evidence>
<gene>
    <name evidence="9" type="ORF">MUK42_25184</name>
</gene>
<feature type="transmembrane region" description="Helical" evidence="7">
    <location>
        <begin position="94"/>
        <end position="115"/>
    </location>
</feature>
<sequence>MEDTELGAHTVASHGVKVARFHLHDWIMLLLLGALELAFYVVDPFDRFVGKDTMADLKYPLKSTTVPFWAVPIIAVLLPCLVFVAIYFRRRDVYDLHHAILGSFAGLGFFSWYLAGKIQAFDRRGHIAKLCLVFLPLLVACMVSISLVNDYLHHRGDVFAGGLLGWGTHAYLQVSTETRNGGRTWRARGNTGEAEAGFGTHNSSCEDEGGDASLAGRRDMLPEERV</sequence>
<dbReference type="Proteomes" id="UP001055439">
    <property type="component" value="Chromosome 9"/>
</dbReference>
<reference evidence="9" key="1">
    <citation type="submission" date="2022-05" db="EMBL/GenBank/DDBJ databases">
        <title>The Musa troglodytarum L. genome provides insights into the mechanism of non-climacteric behaviour and enrichment of carotenoids.</title>
        <authorList>
            <person name="Wang J."/>
        </authorList>
    </citation>
    <scope>NUCLEOTIDE SEQUENCE</scope>
    <source>
        <tissue evidence="9">Leaf</tissue>
    </source>
</reference>
<dbReference type="Gene3D" id="1.20.144.10">
    <property type="entry name" value="Phosphatidic acid phosphatase type 2/haloperoxidase"/>
    <property type="match status" value="1"/>
</dbReference>
<keyword evidence="10" id="KW-1185">Reference proteome</keyword>
<dbReference type="EMBL" id="CP097511">
    <property type="protein sequence ID" value="URE46610.1"/>
    <property type="molecule type" value="Genomic_DNA"/>
</dbReference>
<dbReference type="InterPro" id="IPR036938">
    <property type="entry name" value="PAP2/HPO_sf"/>
</dbReference>
<comment type="similarity">
    <text evidence="2">Belongs to the PA-phosphatase related phosphoesterase family.</text>
</comment>
<dbReference type="InterPro" id="IPR043216">
    <property type="entry name" value="PAP-like"/>
</dbReference>
<accession>A0A9E7LDF2</accession>
<evidence type="ECO:0000313" key="10">
    <source>
        <dbReference type="Proteomes" id="UP001055439"/>
    </source>
</evidence>
<evidence type="ECO:0000256" key="4">
    <source>
        <dbReference type="ARBA" id="ARBA00022989"/>
    </source>
</evidence>
<feature type="transmembrane region" description="Helical" evidence="7">
    <location>
        <begin position="26"/>
        <end position="45"/>
    </location>
</feature>
<keyword evidence="4 7" id="KW-1133">Transmembrane helix</keyword>
<comment type="subcellular location">
    <subcellularLocation>
        <location evidence="1">Membrane</location>
        <topology evidence="1">Multi-pass membrane protein</topology>
    </subcellularLocation>
</comment>
<keyword evidence="5 7" id="KW-0472">Membrane</keyword>
<feature type="domain" description="Phosphatidic acid phosphatase type 2/haloperoxidase" evidence="8">
    <location>
        <begin position="103"/>
        <end position="171"/>
    </location>
</feature>
<dbReference type="PANTHER" id="PTHR10165">
    <property type="entry name" value="LIPID PHOSPHATE PHOSPHATASE"/>
    <property type="match status" value="1"/>
</dbReference>
<proteinExistence type="inferred from homology"/>
<name>A0A9E7LDF2_9LILI</name>
<organism evidence="9 10">
    <name type="scientific">Musa troglodytarum</name>
    <name type="common">fe'i banana</name>
    <dbReference type="NCBI Taxonomy" id="320322"/>
    <lineage>
        <taxon>Eukaryota</taxon>
        <taxon>Viridiplantae</taxon>
        <taxon>Streptophyta</taxon>
        <taxon>Embryophyta</taxon>
        <taxon>Tracheophyta</taxon>
        <taxon>Spermatophyta</taxon>
        <taxon>Magnoliopsida</taxon>
        <taxon>Liliopsida</taxon>
        <taxon>Zingiberales</taxon>
        <taxon>Musaceae</taxon>
        <taxon>Musa</taxon>
    </lineage>
</organism>
<evidence type="ECO:0000256" key="3">
    <source>
        <dbReference type="ARBA" id="ARBA00022692"/>
    </source>
</evidence>
<evidence type="ECO:0000256" key="2">
    <source>
        <dbReference type="ARBA" id="ARBA00008816"/>
    </source>
</evidence>
<dbReference type="AlphaFoldDB" id="A0A9E7LDF2"/>
<evidence type="ECO:0000256" key="6">
    <source>
        <dbReference type="SAM" id="MobiDB-lite"/>
    </source>
</evidence>
<evidence type="ECO:0000256" key="5">
    <source>
        <dbReference type="ARBA" id="ARBA00023136"/>
    </source>
</evidence>
<evidence type="ECO:0000256" key="1">
    <source>
        <dbReference type="ARBA" id="ARBA00004141"/>
    </source>
</evidence>
<feature type="transmembrane region" description="Helical" evidence="7">
    <location>
        <begin position="66"/>
        <end position="88"/>
    </location>
</feature>
<feature type="transmembrane region" description="Helical" evidence="7">
    <location>
        <begin position="127"/>
        <end position="148"/>
    </location>
</feature>
<protein>
    <submittedName>
        <fullName evidence="9">Lipid phosphate phosphatase</fullName>
    </submittedName>
</protein>
<dbReference type="PANTHER" id="PTHR10165:SF35">
    <property type="entry name" value="RE23632P"/>
    <property type="match status" value="1"/>
</dbReference>
<dbReference type="OrthoDB" id="10030083at2759"/>
<dbReference type="GO" id="GO:0016020">
    <property type="term" value="C:membrane"/>
    <property type="evidence" value="ECO:0007669"/>
    <property type="project" value="UniProtKB-SubCell"/>
</dbReference>
<dbReference type="Pfam" id="PF01569">
    <property type="entry name" value="PAP2"/>
    <property type="match status" value="1"/>
</dbReference>
<evidence type="ECO:0000313" key="9">
    <source>
        <dbReference type="EMBL" id="URE46610.1"/>
    </source>
</evidence>
<evidence type="ECO:0000256" key="7">
    <source>
        <dbReference type="SAM" id="Phobius"/>
    </source>
</evidence>
<dbReference type="GO" id="GO:0046839">
    <property type="term" value="P:phospholipid dephosphorylation"/>
    <property type="evidence" value="ECO:0007669"/>
    <property type="project" value="TreeGrafter"/>
</dbReference>
<dbReference type="SUPFAM" id="SSF48317">
    <property type="entry name" value="Acid phosphatase/Vanadium-dependent haloperoxidase"/>
    <property type="match status" value="1"/>
</dbReference>
<dbReference type="InterPro" id="IPR000326">
    <property type="entry name" value="PAP2/HPO"/>
</dbReference>
<keyword evidence="3 7" id="KW-0812">Transmembrane</keyword>
<dbReference type="GO" id="GO:0006644">
    <property type="term" value="P:phospholipid metabolic process"/>
    <property type="evidence" value="ECO:0007669"/>
    <property type="project" value="InterPro"/>
</dbReference>
<dbReference type="GO" id="GO:0008195">
    <property type="term" value="F:phosphatidate phosphatase activity"/>
    <property type="evidence" value="ECO:0007669"/>
    <property type="project" value="TreeGrafter"/>
</dbReference>